<accession>A0A431WDB1</accession>
<protein>
    <submittedName>
        <fullName evidence="1">DUF2971 domain-containing protein</fullName>
    </submittedName>
</protein>
<keyword evidence="2" id="KW-1185">Reference proteome</keyword>
<dbReference type="InterPro" id="IPR021352">
    <property type="entry name" value="DUF2971"/>
</dbReference>
<sequence>MHGKNMKELENCYFKYTTLNQNVIHSLLSEQLWHAEADSLNDPFEFNFAFKEGIKAENADDLARILKENRYFVKEEEVEAEKEFYLKLFVKGDLDKVRTEIENAKNVMKTAIRSTIDKVNFLVCSLSKKYDNSMMWCHYADGLKGICIAYDIDLLYESDLSFKDVKYSESAREIDFEKAYKSIILGEVSTKEEDEFDLFSILLSKHDKWKDEHEVRSICVGDEDEIIIKGSSYQLSNNTIKAIIYGSKIRKTELEILQNLSQKLNFSLYKATPKHGTFSVETAEG</sequence>
<evidence type="ECO:0000313" key="1">
    <source>
        <dbReference type="EMBL" id="RTR33532.1"/>
    </source>
</evidence>
<proteinExistence type="predicted"/>
<dbReference type="Pfam" id="PF11185">
    <property type="entry name" value="DUF2971"/>
    <property type="match status" value="1"/>
</dbReference>
<reference evidence="1 2" key="1">
    <citation type="submission" date="2018-12" db="EMBL/GenBank/DDBJ databases">
        <authorList>
            <person name="Yu L."/>
        </authorList>
    </citation>
    <scope>NUCLEOTIDE SEQUENCE [LARGE SCALE GENOMIC DNA]</scope>
    <source>
        <strain evidence="1 2">HAW-EB5</strain>
    </source>
</reference>
<dbReference type="Proteomes" id="UP000282060">
    <property type="component" value="Unassembled WGS sequence"/>
</dbReference>
<dbReference type="AlphaFoldDB" id="A0A431WDB1"/>
<organism evidence="1 2">
    <name type="scientific">Shewanella atlantica</name>
    <dbReference type="NCBI Taxonomy" id="271099"/>
    <lineage>
        <taxon>Bacteria</taxon>
        <taxon>Pseudomonadati</taxon>
        <taxon>Pseudomonadota</taxon>
        <taxon>Gammaproteobacteria</taxon>
        <taxon>Alteromonadales</taxon>
        <taxon>Shewanellaceae</taxon>
        <taxon>Shewanella</taxon>
    </lineage>
</organism>
<comment type="caution">
    <text evidence="1">The sequence shown here is derived from an EMBL/GenBank/DDBJ whole genome shotgun (WGS) entry which is preliminary data.</text>
</comment>
<gene>
    <name evidence="1" type="ORF">EKG39_07355</name>
</gene>
<dbReference type="EMBL" id="RXNV01000002">
    <property type="protein sequence ID" value="RTR33532.1"/>
    <property type="molecule type" value="Genomic_DNA"/>
</dbReference>
<name>A0A431WDB1_9GAMM</name>
<dbReference type="OrthoDB" id="4119964at2"/>
<evidence type="ECO:0000313" key="2">
    <source>
        <dbReference type="Proteomes" id="UP000282060"/>
    </source>
</evidence>